<gene>
    <name evidence="1" type="ORF">DEJ51_05215</name>
</gene>
<dbReference type="InterPro" id="IPR036291">
    <property type="entry name" value="NAD(P)-bd_dom_sf"/>
</dbReference>
<name>A0A5P2DLB3_STRVZ</name>
<dbReference type="RefSeq" id="WP_150256528.1">
    <property type="nucleotide sequence ID" value="NZ_JBEPAO010000006.1"/>
</dbReference>
<dbReference type="EMBL" id="CP029189">
    <property type="protein sequence ID" value="QES53719.1"/>
    <property type="molecule type" value="Genomic_DNA"/>
</dbReference>
<evidence type="ECO:0008006" key="3">
    <source>
        <dbReference type="Google" id="ProtNLM"/>
    </source>
</evidence>
<accession>A0A5P2DLB3</accession>
<dbReference type="SUPFAM" id="SSF51735">
    <property type="entry name" value="NAD(P)-binding Rossmann-fold domains"/>
    <property type="match status" value="1"/>
</dbReference>
<dbReference type="AlphaFoldDB" id="A0A5P2DLB3"/>
<reference evidence="1 2" key="1">
    <citation type="submission" date="2018-05" db="EMBL/GenBank/DDBJ databases">
        <title>Streptomyces venezuelae.</title>
        <authorList>
            <person name="Kim W."/>
            <person name="Lee N."/>
            <person name="Cho B.-K."/>
        </authorList>
    </citation>
    <scope>NUCLEOTIDE SEQUENCE [LARGE SCALE GENOMIC DNA]</scope>
    <source>
        <strain evidence="1 2">ATCC 21018</strain>
    </source>
</reference>
<dbReference type="Pfam" id="PF13561">
    <property type="entry name" value="adh_short_C2"/>
    <property type="match status" value="1"/>
</dbReference>
<dbReference type="InterPro" id="IPR002347">
    <property type="entry name" value="SDR_fam"/>
</dbReference>
<dbReference type="Gene3D" id="3.40.50.720">
    <property type="entry name" value="NAD(P)-binding Rossmann-like Domain"/>
    <property type="match status" value="1"/>
</dbReference>
<dbReference type="OrthoDB" id="8959163at2"/>
<protein>
    <recommendedName>
        <fullName evidence="3">SDR family oxidoreductase</fullName>
    </recommendedName>
</protein>
<dbReference type="Proteomes" id="UP000324101">
    <property type="component" value="Chromosome"/>
</dbReference>
<evidence type="ECO:0000313" key="2">
    <source>
        <dbReference type="Proteomes" id="UP000324101"/>
    </source>
</evidence>
<organism evidence="1 2">
    <name type="scientific">Streptomyces venezuelae</name>
    <dbReference type="NCBI Taxonomy" id="54571"/>
    <lineage>
        <taxon>Bacteria</taxon>
        <taxon>Bacillati</taxon>
        <taxon>Actinomycetota</taxon>
        <taxon>Actinomycetes</taxon>
        <taxon>Kitasatosporales</taxon>
        <taxon>Streptomycetaceae</taxon>
        <taxon>Streptomyces</taxon>
    </lineage>
</organism>
<proteinExistence type="predicted"/>
<sequence length="105" mass="11183">MHHPCTLAHDHCADLSPTVVCCVWMIDRCAGLPEARSLTLRQICRSVCRPGPSRITRGAARAGPAAFVRSAAVQRGPRGVRVNAVAPGVVRTRGPFPYPTIGGDQ</sequence>
<evidence type="ECO:0000313" key="1">
    <source>
        <dbReference type="EMBL" id="QES53719.1"/>
    </source>
</evidence>